<dbReference type="EMBL" id="DF973650">
    <property type="protein sequence ID" value="GAU37048.1"/>
    <property type="molecule type" value="Genomic_DNA"/>
</dbReference>
<gene>
    <name evidence="1" type="ORF">TSUD_207540</name>
</gene>
<reference evidence="2" key="1">
    <citation type="journal article" date="2017" name="Front. Plant Sci.">
        <title>Climate Clever Clovers: New Paradigm to Reduce the Environmental Footprint of Ruminants by Breeding Low Methanogenic Forages Utilizing Haplotype Variation.</title>
        <authorList>
            <person name="Kaur P."/>
            <person name="Appels R."/>
            <person name="Bayer P.E."/>
            <person name="Keeble-Gagnere G."/>
            <person name="Wang J."/>
            <person name="Hirakawa H."/>
            <person name="Shirasawa K."/>
            <person name="Vercoe P."/>
            <person name="Stefanova K."/>
            <person name="Durmic Z."/>
            <person name="Nichols P."/>
            <person name="Revell C."/>
            <person name="Isobe S.N."/>
            <person name="Edwards D."/>
            <person name="Erskine W."/>
        </authorList>
    </citation>
    <scope>NUCLEOTIDE SEQUENCE [LARGE SCALE GENOMIC DNA]</scope>
    <source>
        <strain evidence="2">cv. Daliak</strain>
    </source>
</reference>
<evidence type="ECO:0000313" key="2">
    <source>
        <dbReference type="Proteomes" id="UP000242715"/>
    </source>
</evidence>
<accession>A0A2Z6MWW4</accession>
<dbReference type="AlphaFoldDB" id="A0A2Z6MWW4"/>
<organism evidence="1 2">
    <name type="scientific">Trifolium subterraneum</name>
    <name type="common">Subterranean clover</name>
    <dbReference type="NCBI Taxonomy" id="3900"/>
    <lineage>
        <taxon>Eukaryota</taxon>
        <taxon>Viridiplantae</taxon>
        <taxon>Streptophyta</taxon>
        <taxon>Embryophyta</taxon>
        <taxon>Tracheophyta</taxon>
        <taxon>Spermatophyta</taxon>
        <taxon>Magnoliopsida</taxon>
        <taxon>eudicotyledons</taxon>
        <taxon>Gunneridae</taxon>
        <taxon>Pentapetalae</taxon>
        <taxon>rosids</taxon>
        <taxon>fabids</taxon>
        <taxon>Fabales</taxon>
        <taxon>Fabaceae</taxon>
        <taxon>Papilionoideae</taxon>
        <taxon>50 kb inversion clade</taxon>
        <taxon>NPAAA clade</taxon>
        <taxon>Hologalegina</taxon>
        <taxon>IRL clade</taxon>
        <taxon>Trifolieae</taxon>
        <taxon>Trifolium</taxon>
    </lineage>
</organism>
<keyword evidence="2" id="KW-1185">Reference proteome</keyword>
<proteinExistence type="predicted"/>
<dbReference type="Proteomes" id="UP000242715">
    <property type="component" value="Unassembled WGS sequence"/>
</dbReference>
<protein>
    <submittedName>
        <fullName evidence="1">Uncharacterized protein</fullName>
    </submittedName>
</protein>
<sequence>MKQQVVTFSILFFCGYDYQGWIALREIRKGFGGGNGAVGAFIMVSRLFRVEIPTRFPTILWSIVILLVL</sequence>
<name>A0A2Z6MWW4_TRISU</name>
<evidence type="ECO:0000313" key="1">
    <source>
        <dbReference type="EMBL" id="GAU37048.1"/>
    </source>
</evidence>